<keyword evidence="4" id="KW-0472">Membrane</keyword>
<protein>
    <recommendedName>
        <fullName evidence="8">Leucine-rich repeat-containing N-terminal plant-type domain-containing protein</fullName>
    </recommendedName>
</protein>
<proteinExistence type="predicted"/>
<evidence type="ECO:0000313" key="7">
    <source>
        <dbReference type="Proteomes" id="UP000287651"/>
    </source>
</evidence>
<keyword evidence="5" id="KW-0325">Glycoprotein</keyword>
<organism evidence="6 7">
    <name type="scientific">Ensete ventricosum</name>
    <name type="common">Abyssinian banana</name>
    <name type="synonym">Musa ensete</name>
    <dbReference type="NCBI Taxonomy" id="4639"/>
    <lineage>
        <taxon>Eukaryota</taxon>
        <taxon>Viridiplantae</taxon>
        <taxon>Streptophyta</taxon>
        <taxon>Embryophyta</taxon>
        <taxon>Tracheophyta</taxon>
        <taxon>Spermatophyta</taxon>
        <taxon>Magnoliopsida</taxon>
        <taxon>Liliopsida</taxon>
        <taxon>Zingiberales</taxon>
        <taxon>Musaceae</taxon>
        <taxon>Ensete</taxon>
    </lineage>
</organism>
<dbReference type="Pfam" id="PF00560">
    <property type="entry name" value="LRR_1"/>
    <property type="match status" value="1"/>
</dbReference>
<evidence type="ECO:0000256" key="4">
    <source>
        <dbReference type="ARBA" id="ARBA00023136"/>
    </source>
</evidence>
<accession>A0A426YFY1</accession>
<dbReference type="EMBL" id="AMZH03012671">
    <property type="protein sequence ID" value="RRT50613.1"/>
    <property type="molecule type" value="Genomic_DNA"/>
</dbReference>
<evidence type="ECO:0008006" key="8">
    <source>
        <dbReference type="Google" id="ProtNLM"/>
    </source>
</evidence>
<evidence type="ECO:0000313" key="6">
    <source>
        <dbReference type="EMBL" id="RRT50613.1"/>
    </source>
</evidence>
<keyword evidence="2" id="KW-0732">Signal</keyword>
<dbReference type="PANTHER" id="PTHR45974:SF233">
    <property type="entry name" value="PROTEIN KINASE DOMAIN-CONTAINING PROTEIN"/>
    <property type="match status" value="1"/>
</dbReference>
<evidence type="ECO:0000256" key="1">
    <source>
        <dbReference type="ARBA" id="ARBA00004370"/>
    </source>
</evidence>
<sequence>MHRLFDSNRLTGGIPETIGVVDTLEALRLDRNQLTGAVPSNLNNLSKLAELCHSLTCHPFWLQSVGVLEGFRANTDISFRLSPDAEGVNYDSSCVAENLVWGRRLRSNLINGTLDLGSQYSKQLTLVDVQDNRIQELYPGGYSNELL</sequence>
<dbReference type="Proteomes" id="UP000287651">
    <property type="component" value="Unassembled WGS sequence"/>
</dbReference>
<dbReference type="InterPro" id="IPR001611">
    <property type="entry name" value="Leu-rich_rpt"/>
</dbReference>
<keyword evidence="3" id="KW-0677">Repeat</keyword>
<name>A0A426YFY1_ENSVE</name>
<comment type="caution">
    <text evidence="6">The sequence shown here is derived from an EMBL/GenBank/DDBJ whole genome shotgun (WGS) entry which is preliminary data.</text>
</comment>
<gene>
    <name evidence="6" type="ORF">B296_00026944</name>
</gene>
<dbReference type="Gene3D" id="3.80.10.10">
    <property type="entry name" value="Ribonuclease Inhibitor"/>
    <property type="match status" value="1"/>
</dbReference>
<evidence type="ECO:0000256" key="5">
    <source>
        <dbReference type="ARBA" id="ARBA00023180"/>
    </source>
</evidence>
<dbReference type="SUPFAM" id="SSF52058">
    <property type="entry name" value="L domain-like"/>
    <property type="match status" value="1"/>
</dbReference>
<dbReference type="GO" id="GO:0016020">
    <property type="term" value="C:membrane"/>
    <property type="evidence" value="ECO:0007669"/>
    <property type="project" value="UniProtKB-SubCell"/>
</dbReference>
<comment type="subcellular location">
    <subcellularLocation>
        <location evidence="1">Membrane</location>
    </subcellularLocation>
</comment>
<evidence type="ECO:0000256" key="3">
    <source>
        <dbReference type="ARBA" id="ARBA00022737"/>
    </source>
</evidence>
<evidence type="ECO:0000256" key="2">
    <source>
        <dbReference type="ARBA" id="ARBA00022729"/>
    </source>
</evidence>
<dbReference type="InterPro" id="IPR032675">
    <property type="entry name" value="LRR_dom_sf"/>
</dbReference>
<dbReference type="AlphaFoldDB" id="A0A426YFY1"/>
<reference evidence="6 7" key="1">
    <citation type="journal article" date="2014" name="Agronomy (Basel)">
        <title>A Draft Genome Sequence for Ensete ventricosum, the Drought-Tolerant Tree Against Hunger.</title>
        <authorList>
            <person name="Harrison J."/>
            <person name="Moore K.A."/>
            <person name="Paszkiewicz K."/>
            <person name="Jones T."/>
            <person name="Grant M."/>
            <person name="Ambacheew D."/>
            <person name="Muzemil S."/>
            <person name="Studholme D.J."/>
        </authorList>
    </citation>
    <scope>NUCLEOTIDE SEQUENCE [LARGE SCALE GENOMIC DNA]</scope>
</reference>
<dbReference type="PANTHER" id="PTHR45974">
    <property type="entry name" value="RECEPTOR-LIKE PROTEIN 55"/>
    <property type="match status" value="1"/>
</dbReference>